<accession>A0A1B7X8D0</accession>
<organism evidence="1 2">
    <name type="scientific">Aphanizomenon flos-aquae WA102</name>
    <dbReference type="NCBI Taxonomy" id="1710896"/>
    <lineage>
        <taxon>Bacteria</taxon>
        <taxon>Bacillati</taxon>
        <taxon>Cyanobacteriota</taxon>
        <taxon>Cyanophyceae</taxon>
        <taxon>Nostocales</taxon>
        <taxon>Aphanizomenonaceae</taxon>
        <taxon>Aphanizomenon</taxon>
    </lineage>
</organism>
<dbReference type="Proteomes" id="UP000092093">
    <property type="component" value="Unassembled WGS sequence"/>
</dbReference>
<dbReference type="EMBL" id="LJOW01000002">
    <property type="protein sequence ID" value="OBQ45550.1"/>
    <property type="molecule type" value="Genomic_DNA"/>
</dbReference>
<reference evidence="1 2" key="1">
    <citation type="submission" date="2015-09" db="EMBL/GenBank/DDBJ databases">
        <title>Aphanizomenon flos-aquae WA102.</title>
        <authorList>
            <person name="Driscoll C."/>
        </authorList>
    </citation>
    <scope>NUCLEOTIDE SEQUENCE [LARGE SCALE GENOMIC DNA]</scope>
    <source>
        <strain evidence="1">WA102</strain>
    </source>
</reference>
<gene>
    <name evidence="1" type="ORF">AN484_00830</name>
</gene>
<comment type="caution">
    <text evidence="1">The sequence shown here is derived from an EMBL/GenBank/DDBJ whole genome shotgun (WGS) entry which is preliminary data.</text>
</comment>
<dbReference type="Pfam" id="PF14025">
    <property type="entry name" value="DUF4241"/>
    <property type="match status" value="1"/>
</dbReference>
<evidence type="ECO:0008006" key="3">
    <source>
        <dbReference type="Google" id="ProtNLM"/>
    </source>
</evidence>
<sequence>MIKADNLQLIGQFAVDSGQAIVGDPCYLEDWKNWDRDVDKFEDHVNKVGEYGYLGACNATLGKGFGQLGNLAVAFSTGYGDGLYPVYANINEDGRVGLVVIDFTGEYDVEDN</sequence>
<evidence type="ECO:0000313" key="1">
    <source>
        <dbReference type="EMBL" id="OBQ45550.1"/>
    </source>
</evidence>
<proteinExistence type="predicted"/>
<dbReference type="AlphaFoldDB" id="A0A1B7X8D0"/>
<protein>
    <recommendedName>
        <fullName evidence="3">DUF4241 domain-containing protein</fullName>
    </recommendedName>
</protein>
<dbReference type="InterPro" id="IPR025335">
    <property type="entry name" value="DUF4241"/>
</dbReference>
<name>A0A1B7X8D0_APHFL</name>
<evidence type="ECO:0000313" key="2">
    <source>
        <dbReference type="Proteomes" id="UP000092093"/>
    </source>
</evidence>